<feature type="transmembrane region" description="Helical" evidence="2">
    <location>
        <begin position="50"/>
        <end position="71"/>
    </location>
</feature>
<proteinExistence type="predicted"/>
<evidence type="ECO:0000313" key="4">
    <source>
        <dbReference type="Proteomes" id="UP000298488"/>
    </source>
</evidence>
<dbReference type="OrthoDB" id="597632at2"/>
<gene>
    <name evidence="3" type="ORF">E3N84_02570</name>
</gene>
<dbReference type="Pfam" id="PF03640">
    <property type="entry name" value="Lipoprotein_15"/>
    <property type="match status" value="2"/>
</dbReference>
<comment type="caution">
    <text evidence="3">The sequence shown here is derived from an EMBL/GenBank/DDBJ whole genome shotgun (WGS) entry which is preliminary data.</text>
</comment>
<dbReference type="AlphaFoldDB" id="A0A4R8VAC8"/>
<dbReference type="InterPro" id="IPR005297">
    <property type="entry name" value="Lipoprotein_repeat"/>
</dbReference>
<evidence type="ECO:0008006" key="5">
    <source>
        <dbReference type="Google" id="ProtNLM"/>
    </source>
</evidence>
<dbReference type="EMBL" id="SOFI01000003">
    <property type="protein sequence ID" value="TFB79040.1"/>
    <property type="molecule type" value="Genomic_DNA"/>
</dbReference>
<evidence type="ECO:0000313" key="3">
    <source>
        <dbReference type="EMBL" id="TFB79040.1"/>
    </source>
</evidence>
<sequence>MPPRPRPRAPHHPTARQPTARHPTAGHPELQSRRSVDAVSSTAAAPRNRIILLVVVAVIVAVVAIVIGLFVSQSRTHGNYSVSDGAVTIESATIQNLGTILVTDQGFALYTYPPDAQKEVACTDRCALNWPPMFIPDGVKLAAGPGVDGSQLSTTTDRDGKKVATYDGWPLYLFTGDVTAGTANGQNQYLDGGYWYVIRPDGEVVMPKPED</sequence>
<protein>
    <recommendedName>
        <fullName evidence="5">Lipoprotein with Yx(FWY)xxD motif</fullName>
    </recommendedName>
</protein>
<keyword evidence="2" id="KW-1133">Transmembrane helix</keyword>
<accession>A0A4R8VAC8</accession>
<feature type="compositionally biased region" description="Basic residues" evidence="1">
    <location>
        <begin position="1"/>
        <end position="14"/>
    </location>
</feature>
<dbReference type="Proteomes" id="UP000298488">
    <property type="component" value="Unassembled WGS sequence"/>
</dbReference>
<evidence type="ECO:0000256" key="1">
    <source>
        <dbReference type="SAM" id="MobiDB-lite"/>
    </source>
</evidence>
<reference evidence="3 4" key="1">
    <citation type="submission" date="2019-03" db="EMBL/GenBank/DDBJ databases">
        <title>Genomics of glacier-inhabiting Cryobacterium strains.</title>
        <authorList>
            <person name="Liu Q."/>
            <person name="Xin Y.-H."/>
        </authorList>
    </citation>
    <scope>NUCLEOTIDE SEQUENCE [LARGE SCALE GENOMIC DNA]</scope>
    <source>
        <strain evidence="3 4">CGMCC 1.10440</strain>
    </source>
</reference>
<feature type="region of interest" description="Disordered" evidence="1">
    <location>
        <begin position="1"/>
        <end position="37"/>
    </location>
</feature>
<evidence type="ECO:0000256" key="2">
    <source>
        <dbReference type="SAM" id="Phobius"/>
    </source>
</evidence>
<keyword evidence="2" id="KW-0472">Membrane</keyword>
<name>A0A4R8VAC8_9MICO</name>
<keyword evidence="2" id="KW-0812">Transmembrane</keyword>
<organism evidence="3 4">
    <name type="scientific">Terrimesophilobacter mesophilus</name>
    <dbReference type="NCBI Taxonomy" id="433647"/>
    <lineage>
        <taxon>Bacteria</taxon>
        <taxon>Bacillati</taxon>
        <taxon>Actinomycetota</taxon>
        <taxon>Actinomycetes</taxon>
        <taxon>Micrococcales</taxon>
        <taxon>Microbacteriaceae</taxon>
        <taxon>Terrimesophilobacter</taxon>
    </lineage>
</organism>
<keyword evidence="4" id="KW-1185">Reference proteome</keyword>
<dbReference type="GO" id="GO:0043448">
    <property type="term" value="P:alkane catabolic process"/>
    <property type="evidence" value="ECO:0007669"/>
    <property type="project" value="TreeGrafter"/>
</dbReference>
<dbReference type="PANTHER" id="PTHR39335:SF1">
    <property type="entry name" value="BLL4220 PROTEIN"/>
    <property type="match status" value="1"/>
</dbReference>
<dbReference type="PANTHER" id="PTHR39335">
    <property type="entry name" value="BLL4220 PROTEIN"/>
    <property type="match status" value="1"/>
</dbReference>